<feature type="compositionally biased region" description="Low complexity" evidence="1">
    <location>
        <begin position="90"/>
        <end position="104"/>
    </location>
</feature>
<dbReference type="InterPro" id="IPR025309">
    <property type="entry name" value="KTSC_dom"/>
</dbReference>
<dbReference type="Pfam" id="PF13619">
    <property type="entry name" value="KTSC"/>
    <property type="match status" value="1"/>
</dbReference>
<keyword evidence="4" id="KW-1185">Reference proteome</keyword>
<proteinExistence type="predicted"/>
<protein>
    <submittedName>
        <fullName evidence="3">KTSC domain-containing protein</fullName>
    </submittedName>
</protein>
<gene>
    <name evidence="3" type="ORF">GJ698_02430</name>
</gene>
<evidence type="ECO:0000313" key="3">
    <source>
        <dbReference type="EMBL" id="MRW82947.1"/>
    </source>
</evidence>
<dbReference type="EMBL" id="WKJL01000001">
    <property type="protein sequence ID" value="MRW82947.1"/>
    <property type="molecule type" value="Genomic_DNA"/>
</dbReference>
<comment type="caution">
    <text evidence="3">The sequence shown here is derived from an EMBL/GenBank/DDBJ whole genome shotgun (WGS) entry which is preliminary data.</text>
</comment>
<reference evidence="3 4" key="1">
    <citation type="submission" date="2019-11" db="EMBL/GenBank/DDBJ databases">
        <title>Novel species isolated from a subtropical stream in China.</title>
        <authorList>
            <person name="Lu H."/>
        </authorList>
    </citation>
    <scope>NUCLEOTIDE SEQUENCE [LARGE SCALE GENOMIC DNA]</scope>
    <source>
        <strain evidence="3 4">FT26W</strain>
    </source>
</reference>
<evidence type="ECO:0000256" key="1">
    <source>
        <dbReference type="SAM" id="MobiDB-lite"/>
    </source>
</evidence>
<dbReference type="Proteomes" id="UP000439986">
    <property type="component" value="Unassembled WGS sequence"/>
</dbReference>
<dbReference type="RefSeq" id="WP_154355981.1">
    <property type="nucleotide sequence ID" value="NZ_WKJL01000001.1"/>
</dbReference>
<evidence type="ECO:0000313" key="4">
    <source>
        <dbReference type="Proteomes" id="UP000439986"/>
    </source>
</evidence>
<evidence type="ECO:0000259" key="2">
    <source>
        <dbReference type="Pfam" id="PF13619"/>
    </source>
</evidence>
<sequence>MHTANSIPLMKVTSSQIAAIGHNPATETLAIQFFHKGAPGNVYHYHNFSAAEYTAFAGAESIGRHFKQHIKPHAQKHPYQNMGVPSATPAAEVAVEQQKQEQAA</sequence>
<accession>A0A844CQE5</accession>
<feature type="region of interest" description="Disordered" evidence="1">
    <location>
        <begin position="73"/>
        <end position="104"/>
    </location>
</feature>
<name>A0A844CQE5_9BURK</name>
<organism evidence="3 4">
    <name type="scientific">Duganella aquatilis</name>
    <dbReference type="NCBI Taxonomy" id="2666082"/>
    <lineage>
        <taxon>Bacteria</taxon>
        <taxon>Pseudomonadati</taxon>
        <taxon>Pseudomonadota</taxon>
        <taxon>Betaproteobacteria</taxon>
        <taxon>Burkholderiales</taxon>
        <taxon>Oxalobacteraceae</taxon>
        <taxon>Telluria group</taxon>
        <taxon>Duganella</taxon>
    </lineage>
</organism>
<feature type="domain" description="KTSC" evidence="2">
    <location>
        <begin position="13"/>
        <end position="72"/>
    </location>
</feature>
<dbReference type="AlphaFoldDB" id="A0A844CQE5"/>